<accession>A0A3D8QVF5</accession>
<dbReference type="InterPro" id="IPR036291">
    <property type="entry name" value="NAD(P)-bd_dom_sf"/>
</dbReference>
<evidence type="ECO:0000259" key="1">
    <source>
        <dbReference type="Pfam" id="PF01370"/>
    </source>
</evidence>
<dbReference type="InterPro" id="IPR001509">
    <property type="entry name" value="Epimerase_deHydtase"/>
</dbReference>
<dbReference type="GO" id="GO:0005811">
    <property type="term" value="C:lipid droplet"/>
    <property type="evidence" value="ECO:0007669"/>
    <property type="project" value="TreeGrafter"/>
</dbReference>
<dbReference type="GO" id="GO:0009247">
    <property type="term" value="P:glycolipid biosynthetic process"/>
    <property type="evidence" value="ECO:0007669"/>
    <property type="project" value="TreeGrafter"/>
</dbReference>
<dbReference type="PANTHER" id="PTHR12286">
    <property type="entry name" value="SACCHAROPINE DEHYDROGENASE-LIKE OXIDOREDUCTASE"/>
    <property type="match status" value="1"/>
</dbReference>
<evidence type="ECO:0000313" key="2">
    <source>
        <dbReference type="EMBL" id="RDW65843.1"/>
    </source>
</evidence>
<keyword evidence="3" id="KW-1185">Reference proteome</keyword>
<evidence type="ECO:0000313" key="3">
    <source>
        <dbReference type="Proteomes" id="UP000256690"/>
    </source>
</evidence>
<name>A0A3D8QVF5_9EURO</name>
<dbReference type="STRING" id="1810919.A0A3D8QVF5"/>
<dbReference type="OrthoDB" id="2735536at2759"/>
<reference evidence="2 3" key="1">
    <citation type="journal article" date="2018" name="IMA Fungus">
        <title>IMA Genome-F 9: Draft genome sequence of Annulohypoxylon stygium, Aspergillus mulundensis, Berkeleyomyces basicola (syn. Thielaviopsis basicola), Ceratocystis smalleyi, two Cercospora beticola strains, Coleophoma cylindrospora, Fusarium fracticaudum, Phialophora cf. hyalina, and Morchella septimelata.</title>
        <authorList>
            <person name="Wingfield B.D."/>
            <person name="Bills G.F."/>
            <person name="Dong Y."/>
            <person name="Huang W."/>
            <person name="Nel W.J."/>
            <person name="Swalarsk-Parry B.S."/>
            <person name="Vaghefi N."/>
            <person name="Wilken P.M."/>
            <person name="An Z."/>
            <person name="de Beer Z.W."/>
            <person name="De Vos L."/>
            <person name="Chen L."/>
            <person name="Duong T.A."/>
            <person name="Gao Y."/>
            <person name="Hammerbacher A."/>
            <person name="Kikkert J.R."/>
            <person name="Li Y."/>
            <person name="Li H."/>
            <person name="Li K."/>
            <person name="Li Q."/>
            <person name="Liu X."/>
            <person name="Ma X."/>
            <person name="Naidoo K."/>
            <person name="Pethybridge S.J."/>
            <person name="Sun J."/>
            <person name="Steenkamp E.T."/>
            <person name="van der Nest M.A."/>
            <person name="van Wyk S."/>
            <person name="Wingfield M.J."/>
            <person name="Xiong C."/>
            <person name="Yue Q."/>
            <person name="Zhang X."/>
        </authorList>
    </citation>
    <scope>NUCLEOTIDE SEQUENCE [LARGE SCALE GENOMIC DNA]</scope>
    <source>
        <strain evidence="2 3">DSM 5745</strain>
    </source>
</reference>
<dbReference type="PANTHER" id="PTHR12286:SF5">
    <property type="entry name" value="SACCHAROPINE DEHYDROGENASE-LIKE OXIDOREDUCTASE"/>
    <property type="match status" value="1"/>
</dbReference>
<dbReference type="RefSeq" id="XP_026599946.1">
    <property type="nucleotide sequence ID" value="XM_026751598.1"/>
</dbReference>
<dbReference type="EMBL" id="PVWQ01000013">
    <property type="protein sequence ID" value="RDW65843.1"/>
    <property type="molecule type" value="Genomic_DNA"/>
</dbReference>
<dbReference type="Proteomes" id="UP000256690">
    <property type="component" value="Unassembled WGS sequence"/>
</dbReference>
<dbReference type="AlphaFoldDB" id="A0A3D8QVF5"/>
<dbReference type="Gene3D" id="3.40.50.720">
    <property type="entry name" value="NAD(P)-binding Rossmann-like Domain"/>
    <property type="match status" value="2"/>
</dbReference>
<gene>
    <name evidence="2" type="ORF">DSM5745_09582</name>
</gene>
<dbReference type="Pfam" id="PF01370">
    <property type="entry name" value="Epimerase"/>
    <property type="match status" value="1"/>
</dbReference>
<organism evidence="2 3">
    <name type="scientific">Aspergillus mulundensis</name>
    <dbReference type="NCBI Taxonomy" id="1810919"/>
    <lineage>
        <taxon>Eukaryota</taxon>
        <taxon>Fungi</taxon>
        <taxon>Dikarya</taxon>
        <taxon>Ascomycota</taxon>
        <taxon>Pezizomycotina</taxon>
        <taxon>Eurotiomycetes</taxon>
        <taxon>Eurotiomycetidae</taxon>
        <taxon>Eurotiales</taxon>
        <taxon>Aspergillaceae</taxon>
        <taxon>Aspergillus</taxon>
        <taxon>Aspergillus subgen. Nidulantes</taxon>
    </lineage>
</organism>
<feature type="domain" description="NAD-dependent epimerase/dehydratase" evidence="1">
    <location>
        <begin position="472"/>
        <end position="727"/>
    </location>
</feature>
<proteinExistence type="predicted"/>
<dbReference type="SUPFAM" id="SSF51735">
    <property type="entry name" value="NAD(P)-binding Rossmann-fold domains"/>
    <property type="match status" value="2"/>
</dbReference>
<comment type="caution">
    <text evidence="2">The sequence shown here is derived from an EMBL/GenBank/DDBJ whole genome shotgun (WGS) entry which is preliminary data.</text>
</comment>
<dbReference type="GeneID" id="38119952"/>
<sequence>MSNYDLTLFGATGYTGKLCASFIAEHYPTSIRWCLAGRSEARLRSLARSLQSRFPDRVQPEIEVLNDLEERSVAPLIGRTKVVINGVGPFHRFSSGIVGACARVGSCYVDFTTETLWIKELIERFEDVARESGAILIPGISPTAPADLIAWLIAKQIRERYSTGPEEIVATGKLDIKAMSAGSLTTVLDSLETWGPGWYISGNSWVLSDPAQKPKPKPKPSLVSRLFGYRHVPILGPLSTSFTGPGNASMVHRSASQDPELYGQNFHYEEYLPAAGLRSACLIHLITKAAILLISIPLVRSMLRWFVDPTKSLPGQDELRRLESAEYRAVGFIAKKGQDKVPVVQASFVRQGALYEFTALLACVGAKVLLGERAGLERAGKGGFFTPSSLGMEYVEGLREAGVKIRGYTRNSGLGGDTASMHETLLAQVYKVRLDALSFSLNLSESSDLSAFYLLSQLSPAMPLDISSEKLLITGVSGYIGFKTLLIALGRGYTVRALVRKESHVLDLQNKSPTVIAPALKSSQLEFAVVPDFLAPDAIFNVLHGITAVIHLASPLAVQTTNYDDDIIQPAISMVTTFLEAATRVPSVKRVVITSSCVTLIPFEWNMHPDTERVYTPNDLNPALDTTPSSPMEAYWLSKGLARRATHDFVTKNKPHFDVVNLLAGVVVGPDDRLLPSSSNEQPASALLDGTRASVLAPALTTDLSSPFPYVAVPVHVGDVARAHVDAVDCGKVRGGSEFILASDTDNQAGKEVEWDRDVRGVARRYFGREVERGVLPCRGSLETIRWRLDARETERVFGWRLTGFEETVRQLIAQYLELRGLEE</sequence>
<dbReference type="InterPro" id="IPR051276">
    <property type="entry name" value="Saccharopine_DH-like_oxidrdct"/>
</dbReference>
<dbReference type="GO" id="GO:0005886">
    <property type="term" value="C:plasma membrane"/>
    <property type="evidence" value="ECO:0007669"/>
    <property type="project" value="TreeGrafter"/>
</dbReference>
<protein>
    <recommendedName>
        <fullName evidence="1">NAD-dependent epimerase/dehydratase domain-containing protein</fullName>
    </recommendedName>
</protein>
<dbReference type="GO" id="GO:0005739">
    <property type="term" value="C:mitochondrion"/>
    <property type="evidence" value="ECO:0007669"/>
    <property type="project" value="TreeGrafter"/>
</dbReference>